<dbReference type="EC" id="1.5.1.5" evidence="8"/>
<evidence type="ECO:0000256" key="1">
    <source>
        <dbReference type="ARBA" id="ARBA00004777"/>
    </source>
</evidence>
<dbReference type="GO" id="GO:0006164">
    <property type="term" value="P:purine nucleotide biosynthetic process"/>
    <property type="evidence" value="ECO:0007669"/>
    <property type="project" value="UniProtKB-KW"/>
</dbReference>
<evidence type="ECO:0000256" key="5">
    <source>
        <dbReference type="ARBA" id="ARBA00022857"/>
    </source>
</evidence>
<evidence type="ECO:0000256" key="6">
    <source>
        <dbReference type="ARBA" id="ARBA00023002"/>
    </source>
</evidence>
<evidence type="ECO:0000256" key="4">
    <source>
        <dbReference type="ARBA" id="ARBA00022801"/>
    </source>
</evidence>
<dbReference type="CDD" id="cd01080">
    <property type="entry name" value="NAD_bind_m-THF_DH_Cyclohyd"/>
    <property type="match status" value="1"/>
</dbReference>
<dbReference type="PANTHER" id="PTHR48099:SF5">
    <property type="entry name" value="C-1-TETRAHYDROFOLATE SYNTHASE, CYTOPLASMIC"/>
    <property type="match status" value="1"/>
</dbReference>
<evidence type="ECO:0000313" key="13">
    <source>
        <dbReference type="Proteomes" id="UP000653099"/>
    </source>
</evidence>
<reference evidence="12" key="2">
    <citation type="submission" date="2020-09" db="EMBL/GenBank/DDBJ databases">
        <authorList>
            <person name="Sun Q."/>
            <person name="Ohkuma M."/>
        </authorList>
    </citation>
    <scope>NUCLEOTIDE SEQUENCE</scope>
    <source>
        <strain evidence="12">JCM 14359</strain>
    </source>
</reference>
<keyword evidence="8" id="KW-0658">Purine biosynthesis</keyword>
<dbReference type="FunFam" id="3.40.50.720:FF:000006">
    <property type="entry name" value="Bifunctional protein FolD"/>
    <property type="match status" value="1"/>
</dbReference>
<dbReference type="HAMAP" id="MF_01576">
    <property type="entry name" value="THF_DHG_CYH"/>
    <property type="match status" value="1"/>
</dbReference>
<feature type="domain" description="Tetrahydrofolate dehydrogenase/cyclohydrolase catalytic" evidence="10">
    <location>
        <begin position="22"/>
        <end position="135"/>
    </location>
</feature>
<comment type="catalytic activity">
    <reaction evidence="8">
        <text>(6R)-5,10-methenyltetrahydrofolate + H2O = (6R)-10-formyltetrahydrofolate + H(+)</text>
        <dbReference type="Rhea" id="RHEA:23700"/>
        <dbReference type="ChEBI" id="CHEBI:15377"/>
        <dbReference type="ChEBI" id="CHEBI:15378"/>
        <dbReference type="ChEBI" id="CHEBI:57455"/>
        <dbReference type="ChEBI" id="CHEBI:195366"/>
        <dbReference type="EC" id="3.5.4.9"/>
    </reaction>
</comment>
<keyword evidence="8" id="KW-0368">Histidine biosynthesis</keyword>
<dbReference type="GO" id="GO:0035999">
    <property type="term" value="P:tetrahydrofolate interconversion"/>
    <property type="evidence" value="ECO:0007669"/>
    <property type="project" value="UniProtKB-UniRule"/>
</dbReference>
<keyword evidence="7 8" id="KW-0511">Multifunctional enzyme</keyword>
<protein>
    <recommendedName>
        <fullName evidence="8">Bifunctional protein FolD</fullName>
    </recommendedName>
    <domain>
        <recommendedName>
            <fullName evidence="8">Methylenetetrahydrofolate dehydrogenase</fullName>
            <ecNumber evidence="8">1.5.1.5</ecNumber>
        </recommendedName>
    </domain>
    <domain>
        <recommendedName>
            <fullName evidence="8">Methenyltetrahydrofolate cyclohydrolase</fullName>
            <ecNumber evidence="8">3.5.4.9</ecNumber>
        </recommendedName>
    </domain>
</protein>
<feature type="domain" description="Tetrahydrofolate dehydrogenase/cyclohydrolase NAD(P)-binding" evidence="11">
    <location>
        <begin position="155"/>
        <end position="306"/>
    </location>
</feature>
<comment type="caution">
    <text evidence="12">The sequence shown here is derived from an EMBL/GenBank/DDBJ whole genome shotgun (WGS) entry which is preliminary data.</text>
</comment>
<dbReference type="GO" id="GO:0005829">
    <property type="term" value="C:cytosol"/>
    <property type="evidence" value="ECO:0007669"/>
    <property type="project" value="TreeGrafter"/>
</dbReference>
<keyword evidence="8" id="KW-0486">Methionine biosynthesis</keyword>
<dbReference type="Gene3D" id="3.40.50.720">
    <property type="entry name" value="NAD(P)-binding Rossmann-like Domain"/>
    <property type="match status" value="1"/>
</dbReference>
<comment type="pathway">
    <text evidence="1 8">One-carbon metabolism; tetrahydrofolate interconversion.</text>
</comment>
<keyword evidence="8" id="KW-0028">Amino-acid biosynthesis</keyword>
<dbReference type="InterPro" id="IPR000672">
    <property type="entry name" value="THF_DH/CycHdrlase"/>
</dbReference>
<comment type="caution">
    <text evidence="8">Lacks conserved residue(s) required for the propagation of feature annotation.</text>
</comment>
<gene>
    <name evidence="8" type="primary">folD</name>
    <name evidence="12" type="ORF">GCM10008995_00440</name>
</gene>
<dbReference type="Gene3D" id="3.40.50.10860">
    <property type="entry name" value="Leucine Dehydrogenase, chain A, domain 1"/>
    <property type="match status" value="1"/>
</dbReference>
<dbReference type="Pfam" id="PF02882">
    <property type="entry name" value="THF_DHG_CYH_C"/>
    <property type="match status" value="1"/>
</dbReference>
<dbReference type="GO" id="GO:0004477">
    <property type="term" value="F:methenyltetrahydrofolate cyclohydrolase activity"/>
    <property type="evidence" value="ECO:0007669"/>
    <property type="project" value="UniProtKB-UniRule"/>
</dbReference>
<dbReference type="RefSeq" id="WP_188785281.1">
    <property type="nucleotide sequence ID" value="NZ_BMOC01000001.1"/>
</dbReference>
<dbReference type="SUPFAM" id="SSF53223">
    <property type="entry name" value="Aminoacid dehydrogenase-like, N-terminal domain"/>
    <property type="match status" value="1"/>
</dbReference>
<feature type="binding site" evidence="8">
    <location>
        <position position="251"/>
    </location>
    <ligand>
        <name>NADP(+)</name>
        <dbReference type="ChEBI" id="CHEBI:58349"/>
    </ligand>
</feature>
<feature type="region of interest" description="Disordered" evidence="9">
    <location>
        <begin position="1"/>
        <end position="25"/>
    </location>
</feature>
<dbReference type="AlphaFoldDB" id="A0A830EJ54"/>
<evidence type="ECO:0000256" key="8">
    <source>
        <dbReference type="HAMAP-Rule" id="MF_01576"/>
    </source>
</evidence>
<dbReference type="EC" id="3.5.4.9" evidence="8"/>
<evidence type="ECO:0000259" key="10">
    <source>
        <dbReference type="Pfam" id="PF00763"/>
    </source>
</evidence>
<dbReference type="GO" id="GO:0000105">
    <property type="term" value="P:L-histidine biosynthetic process"/>
    <property type="evidence" value="ECO:0007669"/>
    <property type="project" value="UniProtKB-KW"/>
</dbReference>
<sequence>MDQHAAAGTGATESTDPAPTLLDGNAIADRTHDDLASSVDALRDAGVTPTVALVSMTESGAGRTHVSMRQQACSEVGIRCWVCEIDPRQPAASLFDRLAELNDDPAVHGVSVQSPLPDHVDRRAAARRIHPSKDVAATHPENLGRLFAGAPRYTPPTPAGIRRLLDAYGIDTAGKRAVVVGRSETVGRPMATLLSGRGPGGDATTTVCHSRTENLARVTRSAEILVVAAGRPELVDAEMLSEGVVVVDVGINRVDAGAAAGGQVVGDVDFESAAEKAAAITPVPSGVGPLTVAMLLSNTVDAASRHSGVDVDLP</sequence>
<dbReference type="InterPro" id="IPR020631">
    <property type="entry name" value="THF_DH/CycHdrlase_NAD-bd_dom"/>
</dbReference>
<dbReference type="InterPro" id="IPR036291">
    <property type="entry name" value="NAD(P)-bd_dom_sf"/>
</dbReference>
<evidence type="ECO:0000256" key="7">
    <source>
        <dbReference type="ARBA" id="ARBA00023268"/>
    </source>
</evidence>
<dbReference type="Pfam" id="PF00763">
    <property type="entry name" value="THF_DHG_CYH"/>
    <property type="match status" value="1"/>
</dbReference>
<dbReference type="GO" id="GO:0009086">
    <property type="term" value="P:methionine biosynthetic process"/>
    <property type="evidence" value="ECO:0007669"/>
    <property type="project" value="UniProtKB-KW"/>
</dbReference>
<keyword evidence="4 8" id="KW-0378">Hydrolase</keyword>
<evidence type="ECO:0000256" key="3">
    <source>
        <dbReference type="ARBA" id="ARBA00022563"/>
    </source>
</evidence>
<organism evidence="12 13">
    <name type="scientific">Halobellus salinus</name>
    <dbReference type="NCBI Taxonomy" id="931585"/>
    <lineage>
        <taxon>Archaea</taxon>
        <taxon>Methanobacteriati</taxon>
        <taxon>Methanobacteriota</taxon>
        <taxon>Stenosarchaea group</taxon>
        <taxon>Halobacteria</taxon>
        <taxon>Halobacteriales</taxon>
        <taxon>Haloferacaceae</taxon>
        <taxon>Halobellus</taxon>
    </lineage>
</organism>
<keyword evidence="13" id="KW-1185">Reference proteome</keyword>
<reference evidence="12" key="1">
    <citation type="journal article" date="2014" name="Int. J. Syst. Evol. Microbiol.">
        <title>Complete genome sequence of Corynebacterium casei LMG S-19264T (=DSM 44701T), isolated from a smear-ripened cheese.</title>
        <authorList>
            <consortium name="US DOE Joint Genome Institute (JGI-PGF)"/>
            <person name="Walter F."/>
            <person name="Albersmeier A."/>
            <person name="Kalinowski J."/>
            <person name="Ruckert C."/>
        </authorList>
    </citation>
    <scope>NUCLEOTIDE SEQUENCE</scope>
    <source>
        <strain evidence="12">JCM 14359</strain>
    </source>
</reference>
<accession>A0A830EJ54</accession>
<proteinExistence type="inferred from homology"/>
<dbReference type="InterPro" id="IPR046346">
    <property type="entry name" value="Aminoacid_DH-like_N_sf"/>
</dbReference>
<dbReference type="GO" id="GO:0004488">
    <property type="term" value="F:methylenetetrahydrofolate dehydrogenase (NADP+) activity"/>
    <property type="evidence" value="ECO:0007669"/>
    <property type="project" value="UniProtKB-UniRule"/>
</dbReference>
<comment type="subunit">
    <text evidence="2 8">Homodimer.</text>
</comment>
<keyword evidence="3 8" id="KW-0554">One-carbon metabolism</keyword>
<name>A0A830EJ54_9EURY</name>
<feature type="binding site" evidence="8">
    <location>
        <begin position="181"/>
        <end position="183"/>
    </location>
    <ligand>
        <name>NADP(+)</name>
        <dbReference type="ChEBI" id="CHEBI:58349"/>
    </ligand>
</feature>
<dbReference type="InterPro" id="IPR020630">
    <property type="entry name" value="THF_DH/CycHdrlase_cat_dom"/>
</dbReference>
<comment type="similarity">
    <text evidence="8">Belongs to the tetrahydrofolate dehydrogenase/cyclohydrolase family.</text>
</comment>
<evidence type="ECO:0000256" key="9">
    <source>
        <dbReference type="SAM" id="MobiDB-lite"/>
    </source>
</evidence>
<evidence type="ECO:0000259" key="11">
    <source>
        <dbReference type="Pfam" id="PF02882"/>
    </source>
</evidence>
<dbReference type="Proteomes" id="UP000653099">
    <property type="component" value="Unassembled WGS sequence"/>
</dbReference>
<dbReference type="SUPFAM" id="SSF51735">
    <property type="entry name" value="NAD(P)-binding Rossmann-fold domains"/>
    <property type="match status" value="1"/>
</dbReference>
<dbReference type="PANTHER" id="PTHR48099">
    <property type="entry name" value="C-1-TETRAHYDROFOLATE SYNTHASE, CYTOPLASMIC-RELATED"/>
    <property type="match status" value="1"/>
</dbReference>
<dbReference type="UniPathway" id="UPA00193"/>
<keyword evidence="6 8" id="KW-0560">Oxidoreductase</keyword>
<evidence type="ECO:0000313" key="12">
    <source>
        <dbReference type="EMBL" id="GGI94154.1"/>
    </source>
</evidence>
<comment type="catalytic activity">
    <reaction evidence="8">
        <text>(6R)-5,10-methylene-5,6,7,8-tetrahydrofolate + NADP(+) = (6R)-5,10-methenyltetrahydrofolate + NADPH</text>
        <dbReference type="Rhea" id="RHEA:22812"/>
        <dbReference type="ChEBI" id="CHEBI:15636"/>
        <dbReference type="ChEBI" id="CHEBI:57455"/>
        <dbReference type="ChEBI" id="CHEBI:57783"/>
        <dbReference type="ChEBI" id="CHEBI:58349"/>
        <dbReference type="EC" id="1.5.1.5"/>
    </reaction>
</comment>
<dbReference type="OrthoDB" id="9455at2157"/>
<evidence type="ECO:0000256" key="2">
    <source>
        <dbReference type="ARBA" id="ARBA00011738"/>
    </source>
</evidence>
<comment type="function">
    <text evidence="8">Catalyzes the oxidation of 5,10-methylenetetrahydrofolate to 5,10-methenyltetrahydrofolate and then the hydrolysis of 5,10-methenyltetrahydrofolate to 10-formyltetrahydrofolate.</text>
</comment>
<keyword evidence="5 8" id="KW-0521">NADP</keyword>
<dbReference type="PRINTS" id="PR00085">
    <property type="entry name" value="THFDHDRGNASE"/>
</dbReference>
<dbReference type="EMBL" id="BMOC01000001">
    <property type="protein sequence ID" value="GGI94154.1"/>
    <property type="molecule type" value="Genomic_DNA"/>
</dbReference>